<dbReference type="Proteomes" id="UP000521943">
    <property type="component" value="Unassembled WGS sequence"/>
</dbReference>
<name>A0A8H6HHN0_9AGAR</name>
<organism evidence="3 4">
    <name type="scientific">Ephemerocybe angulata</name>
    <dbReference type="NCBI Taxonomy" id="980116"/>
    <lineage>
        <taxon>Eukaryota</taxon>
        <taxon>Fungi</taxon>
        <taxon>Dikarya</taxon>
        <taxon>Basidiomycota</taxon>
        <taxon>Agaricomycotina</taxon>
        <taxon>Agaricomycetes</taxon>
        <taxon>Agaricomycetidae</taxon>
        <taxon>Agaricales</taxon>
        <taxon>Agaricineae</taxon>
        <taxon>Psathyrellaceae</taxon>
        <taxon>Ephemerocybe</taxon>
    </lineage>
</organism>
<reference evidence="3 4" key="1">
    <citation type="submission" date="2020-07" db="EMBL/GenBank/DDBJ databases">
        <title>Comparative genomics of pyrophilous fungi reveals a link between fire events and developmental genes.</title>
        <authorList>
            <consortium name="DOE Joint Genome Institute"/>
            <person name="Steindorff A.S."/>
            <person name="Carver A."/>
            <person name="Calhoun S."/>
            <person name="Stillman K."/>
            <person name="Liu H."/>
            <person name="Lipzen A."/>
            <person name="Pangilinan J."/>
            <person name="Labutti K."/>
            <person name="Bruns T.D."/>
            <person name="Grigoriev I.V."/>
        </authorList>
    </citation>
    <scope>NUCLEOTIDE SEQUENCE [LARGE SCALE GENOMIC DNA]</scope>
    <source>
        <strain evidence="3 4">CBS 144469</strain>
    </source>
</reference>
<feature type="region of interest" description="Disordered" evidence="1">
    <location>
        <begin position="1"/>
        <end position="30"/>
    </location>
</feature>
<proteinExistence type="predicted"/>
<gene>
    <name evidence="3" type="ORF">DFP72DRAFT_1175067</name>
</gene>
<dbReference type="AlphaFoldDB" id="A0A8H6HHN0"/>
<feature type="compositionally biased region" description="Basic and acidic residues" evidence="1">
    <location>
        <begin position="128"/>
        <end position="138"/>
    </location>
</feature>
<feature type="domain" description="Ribonuclease H1 N-terminal" evidence="2">
    <location>
        <begin position="175"/>
        <end position="216"/>
    </location>
</feature>
<dbReference type="InterPro" id="IPR037056">
    <property type="entry name" value="RNase_H1_N_sf"/>
</dbReference>
<evidence type="ECO:0000313" key="4">
    <source>
        <dbReference type="Proteomes" id="UP000521943"/>
    </source>
</evidence>
<dbReference type="SUPFAM" id="SSF55658">
    <property type="entry name" value="L9 N-domain-like"/>
    <property type="match status" value="1"/>
</dbReference>
<evidence type="ECO:0000256" key="1">
    <source>
        <dbReference type="SAM" id="MobiDB-lite"/>
    </source>
</evidence>
<dbReference type="Gene3D" id="3.40.970.10">
    <property type="entry name" value="Ribonuclease H1, N-terminal domain"/>
    <property type="match status" value="1"/>
</dbReference>
<accession>A0A8H6HHN0</accession>
<feature type="region of interest" description="Disordered" evidence="1">
    <location>
        <begin position="121"/>
        <end position="141"/>
    </location>
</feature>
<protein>
    <recommendedName>
        <fullName evidence="2">Ribonuclease H1 N-terminal domain-containing protein</fullName>
    </recommendedName>
</protein>
<sequence>MTDGSSSQSNTSPSSLPPAPSSLPPAPTSFSLPDLVEALGNFGYVIVSPKEQMEREEAIADVAAAEVFEAPANGAAPVGSSPEAMPILTASATGTIDPSAVPDIHIDNIIAALNALRVSRAAGEQDQDSDKTGKEKENPASTTDNAGFVCARCGATLACTRCNTQTATRPSPGIWYCVTVGSEVGVFNGWHLVQPLVSGVSGACYKRHKSESDAHAAFDAALERGHVHTVAP</sequence>
<evidence type="ECO:0000313" key="3">
    <source>
        <dbReference type="EMBL" id="KAF6747225.1"/>
    </source>
</evidence>
<dbReference type="InterPro" id="IPR009027">
    <property type="entry name" value="Ribosomal_bL9/RNase_H1_N"/>
</dbReference>
<keyword evidence="4" id="KW-1185">Reference proteome</keyword>
<dbReference type="Pfam" id="PF01693">
    <property type="entry name" value="Cauli_VI"/>
    <property type="match status" value="1"/>
</dbReference>
<evidence type="ECO:0000259" key="2">
    <source>
        <dbReference type="Pfam" id="PF01693"/>
    </source>
</evidence>
<feature type="compositionally biased region" description="Pro residues" evidence="1">
    <location>
        <begin position="15"/>
        <end position="27"/>
    </location>
</feature>
<dbReference type="OrthoDB" id="3270804at2759"/>
<dbReference type="InterPro" id="IPR011320">
    <property type="entry name" value="RNase_H1_N"/>
</dbReference>
<comment type="caution">
    <text evidence="3">The sequence shown here is derived from an EMBL/GenBank/DDBJ whole genome shotgun (WGS) entry which is preliminary data.</text>
</comment>
<dbReference type="EMBL" id="JACGCI010000083">
    <property type="protein sequence ID" value="KAF6747225.1"/>
    <property type="molecule type" value="Genomic_DNA"/>
</dbReference>
<feature type="compositionally biased region" description="Low complexity" evidence="1">
    <location>
        <begin position="1"/>
        <end position="14"/>
    </location>
</feature>